<evidence type="ECO:0000256" key="1">
    <source>
        <dbReference type="ARBA" id="ARBA00010996"/>
    </source>
</evidence>
<keyword evidence="3" id="KW-1133">Transmembrane helix</keyword>
<evidence type="ECO:0000256" key="3">
    <source>
        <dbReference type="SAM" id="Phobius"/>
    </source>
</evidence>
<evidence type="ECO:0000256" key="2">
    <source>
        <dbReference type="ARBA" id="ARBA00023008"/>
    </source>
</evidence>
<reference evidence="5 6" key="1">
    <citation type="submission" date="2023-07" db="EMBL/GenBank/DDBJ databases">
        <title>Genomic Encyclopedia of Type Strains, Phase IV (KMG-IV): sequencing the most valuable type-strain genomes for metagenomic binning, comparative biology and taxonomic classification.</title>
        <authorList>
            <person name="Goeker M."/>
        </authorList>
    </citation>
    <scope>NUCLEOTIDE SEQUENCE [LARGE SCALE GENOMIC DNA]</scope>
    <source>
        <strain evidence="5 6">DSM 4006</strain>
    </source>
</reference>
<evidence type="ECO:0000313" key="5">
    <source>
        <dbReference type="EMBL" id="MDQ0191510.1"/>
    </source>
</evidence>
<proteinExistence type="inferred from homology"/>
<feature type="domain" description="Thioredoxin" evidence="4">
    <location>
        <begin position="39"/>
        <end position="204"/>
    </location>
</feature>
<evidence type="ECO:0000313" key="6">
    <source>
        <dbReference type="Proteomes" id="UP001232973"/>
    </source>
</evidence>
<name>A0ABT9XN04_9BACL</name>
<feature type="transmembrane region" description="Helical" evidence="3">
    <location>
        <begin position="12"/>
        <end position="32"/>
    </location>
</feature>
<dbReference type="SUPFAM" id="SSF52833">
    <property type="entry name" value="Thioredoxin-like"/>
    <property type="match status" value="1"/>
</dbReference>
<comment type="similarity">
    <text evidence="1">Belongs to the SCO1/2 family.</text>
</comment>
<dbReference type="Proteomes" id="UP001232973">
    <property type="component" value="Unassembled WGS sequence"/>
</dbReference>
<dbReference type="EMBL" id="JAUSTP010000048">
    <property type="protein sequence ID" value="MDQ0191510.1"/>
    <property type="molecule type" value="Genomic_DNA"/>
</dbReference>
<dbReference type="InterPro" id="IPR003782">
    <property type="entry name" value="SCO1/SenC"/>
</dbReference>
<organism evidence="5 6">
    <name type="scientific">Alicyclobacillus cycloheptanicus</name>
    <dbReference type="NCBI Taxonomy" id="1457"/>
    <lineage>
        <taxon>Bacteria</taxon>
        <taxon>Bacillati</taxon>
        <taxon>Bacillota</taxon>
        <taxon>Bacilli</taxon>
        <taxon>Bacillales</taxon>
        <taxon>Alicyclobacillaceae</taxon>
        <taxon>Alicyclobacillus</taxon>
    </lineage>
</organism>
<protein>
    <submittedName>
        <fullName evidence="5">Protein SCO1/2</fullName>
    </submittedName>
</protein>
<dbReference type="Pfam" id="PF02630">
    <property type="entry name" value="SCO1-SenC"/>
    <property type="match status" value="1"/>
</dbReference>
<dbReference type="Gene3D" id="3.40.30.10">
    <property type="entry name" value="Glutaredoxin"/>
    <property type="match status" value="1"/>
</dbReference>
<dbReference type="InterPro" id="IPR013766">
    <property type="entry name" value="Thioredoxin_domain"/>
</dbReference>
<accession>A0ABT9XN04</accession>
<evidence type="ECO:0000259" key="4">
    <source>
        <dbReference type="PROSITE" id="PS51352"/>
    </source>
</evidence>
<dbReference type="PANTHER" id="PTHR12151:SF25">
    <property type="entry name" value="LINALOOL DEHYDRATASE_ISOMERASE DOMAIN-CONTAINING PROTEIN"/>
    <property type="match status" value="1"/>
</dbReference>
<keyword evidence="6" id="KW-1185">Reference proteome</keyword>
<keyword evidence="2" id="KW-0186">Copper</keyword>
<keyword evidence="3" id="KW-0472">Membrane</keyword>
<keyword evidence="3" id="KW-0812">Transmembrane</keyword>
<dbReference type="CDD" id="cd02968">
    <property type="entry name" value="SCO"/>
    <property type="match status" value="1"/>
</dbReference>
<dbReference type="RefSeq" id="WP_274454619.1">
    <property type="nucleotide sequence ID" value="NZ_CP067097.1"/>
</dbReference>
<dbReference type="PROSITE" id="PS51352">
    <property type="entry name" value="THIOREDOXIN_2"/>
    <property type="match status" value="1"/>
</dbReference>
<dbReference type="PANTHER" id="PTHR12151">
    <property type="entry name" value="ELECTRON TRANSPORT PROTIN SCO1/SENC FAMILY MEMBER"/>
    <property type="match status" value="1"/>
</dbReference>
<sequence length="209" mass="23564">MFSLRKRWLKFGFYGFTVILLIGIIGGITYMIRAGGGTLPVAGQATDFTATNVDGKPVSFNSLDGKIRLVTFFYTHCPGPCPLVAFRLEQIQNELQKEGVFGNKVAIVSVTLDPEHDTLPVLLKWADRYHPDFQGWYFVRPTPEQLPQILKAWGVQKQVVPGTVYISHTIKTELIDQNGNIRATYSGDNPNPQQVERDINSLLARWNWL</sequence>
<comment type="caution">
    <text evidence="5">The sequence shown here is derived from an EMBL/GenBank/DDBJ whole genome shotgun (WGS) entry which is preliminary data.</text>
</comment>
<gene>
    <name evidence="5" type="ORF">J2S03_003381</name>
</gene>
<dbReference type="InterPro" id="IPR036249">
    <property type="entry name" value="Thioredoxin-like_sf"/>
</dbReference>